<organism evidence="4 5">
    <name type="scientific">Mytilus coruscus</name>
    <name type="common">Sea mussel</name>
    <dbReference type="NCBI Taxonomy" id="42192"/>
    <lineage>
        <taxon>Eukaryota</taxon>
        <taxon>Metazoa</taxon>
        <taxon>Spiralia</taxon>
        <taxon>Lophotrochozoa</taxon>
        <taxon>Mollusca</taxon>
        <taxon>Bivalvia</taxon>
        <taxon>Autobranchia</taxon>
        <taxon>Pteriomorphia</taxon>
        <taxon>Mytilida</taxon>
        <taxon>Mytiloidea</taxon>
        <taxon>Mytilidae</taxon>
        <taxon>Mytilinae</taxon>
        <taxon>Mytilus</taxon>
    </lineage>
</organism>
<protein>
    <submittedName>
        <fullName evidence="4">Uncharacterized protein</fullName>
    </submittedName>
</protein>
<keyword evidence="5" id="KW-1185">Reference proteome</keyword>
<feature type="region of interest" description="Disordered" evidence="1">
    <location>
        <begin position="167"/>
        <end position="206"/>
    </location>
</feature>
<sequence length="206" mass="23874">MINIQFYAIILLLIGETPLSLERRPGYCKNRITKCDAAIGCIWNTTIATSHEVEGPSNIEWTTYTLCAIGILITIGVCYCIRSYQQRIPTDVRIVYREDEIEMNQEIAEQPNTAPQTRFLRFRRLFKHECCHHCRSSIKHDISDDETLDETPLADIQRSRVRKRAARNLRDVIEDSEPEDCPSEDDRRTDEFLETSPDILHQNSST</sequence>
<dbReference type="EMBL" id="CACVKT020001385">
    <property type="protein sequence ID" value="CAC5367757.1"/>
    <property type="molecule type" value="Genomic_DNA"/>
</dbReference>
<evidence type="ECO:0000313" key="4">
    <source>
        <dbReference type="EMBL" id="CAC5367757.1"/>
    </source>
</evidence>
<evidence type="ECO:0000256" key="3">
    <source>
        <dbReference type="SAM" id="SignalP"/>
    </source>
</evidence>
<reference evidence="4 5" key="1">
    <citation type="submission" date="2020-06" db="EMBL/GenBank/DDBJ databases">
        <authorList>
            <person name="Li R."/>
            <person name="Bekaert M."/>
        </authorList>
    </citation>
    <scope>NUCLEOTIDE SEQUENCE [LARGE SCALE GENOMIC DNA]</scope>
    <source>
        <strain evidence="5">wild</strain>
    </source>
</reference>
<evidence type="ECO:0000256" key="2">
    <source>
        <dbReference type="SAM" id="Phobius"/>
    </source>
</evidence>
<feature type="compositionally biased region" description="Acidic residues" evidence="1">
    <location>
        <begin position="174"/>
        <end position="183"/>
    </location>
</feature>
<dbReference type="AlphaFoldDB" id="A0A6J8AIZ5"/>
<proteinExistence type="predicted"/>
<accession>A0A6J8AIZ5</accession>
<gene>
    <name evidence="4" type="ORF">MCOR_7539</name>
</gene>
<keyword evidence="2" id="KW-0472">Membrane</keyword>
<keyword evidence="2" id="KW-1133">Transmembrane helix</keyword>
<evidence type="ECO:0000256" key="1">
    <source>
        <dbReference type="SAM" id="MobiDB-lite"/>
    </source>
</evidence>
<feature type="signal peptide" evidence="3">
    <location>
        <begin position="1"/>
        <end position="22"/>
    </location>
</feature>
<name>A0A6J8AIZ5_MYTCO</name>
<feature type="transmembrane region" description="Helical" evidence="2">
    <location>
        <begin position="61"/>
        <end position="81"/>
    </location>
</feature>
<keyword evidence="2" id="KW-0812">Transmembrane</keyword>
<dbReference type="Proteomes" id="UP000507470">
    <property type="component" value="Unassembled WGS sequence"/>
</dbReference>
<feature type="chain" id="PRO_5026858230" evidence="3">
    <location>
        <begin position="23"/>
        <end position="206"/>
    </location>
</feature>
<keyword evidence="3" id="KW-0732">Signal</keyword>
<evidence type="ECO:0000313" key="5">
    <source>
        <dbReference type="Proteomes" id="UP000507470"/>
    </source>
</evidence>